<evidence type="ECO:0000313" key="3">
    <source>
        <dbReference type="Proteomes" id="UP001180536"/>
    </source>
</evidence>
<comment type="caution">
    <text evidence="2">The sequence shown here is derived from an EMBL/GenBank/DDBJ whole genome shotgun (WGS) entry which is preliminary data.</text>
</comment>
<dbReference type="Pfam" id="PF09836">
    <property type="entry name" value="DUF2063"/>
    <property type="match status" value="1"/>
</dbReference>
<accession>A0ABU1ZFE5</accession>
<feature type="domain" description="Putative DNA-binding" evidence="1">
    <location>
        <begin position="5"/>
        <end position="89"/>
    </location>
</feature>
<gene>
    <name evidence="2" type="ORF">J2X16_004729</name>
</gene>
<proteinExistence type="predicted"/>
<protein>
    <recommendedName>
        <fullName evidence="1">Putative DNA-binding domain-containing protein</fullName>
    </recommendedName>
</protein>
<dbReference type="InterPro" id="IPR018640">
    <property type="entry name" value="DUF2063"/>
</dbReference>
<name>A0ABU1ZFE5_9BURK</name>
<evidence type="ECO:0000259" key="1">
    <source>
        <dbReference type="Pfam" id="PF09836"/>
    </source>
</evidence>
<dbReference type="EMBL" id="JAVDXQ010000008">
    <property type="protein sequence ID" value="MDR7299359.1"/>
    <property type="molecule type" value="Genomic_DNA"/>
</dbReference>
<dbReference type="RefSeq" id="WP_310348993.1">
    <property type="nucleotide sequence ID" value="NZ_JAVDXQ010000008.1"/>
</dbReference>
<reference evidence="2 3" key="1">
    <citation type="submission" date="2023-07" db="EMBL/GenBank/DDBJ databases">
        <title>Sorghum-associated microbial communities from plants grown in Nebraska, USA.</title>
        <authorList>
            <person name="Schachtman D."/>
        </authorList>
    </citation>
    <scope>NUCLEOTIDE SEQUENCE [LARGE SCALE GENOMIC DNA]</scope>
    <source>
        <strain evidence="2 3">BE310</strain>
    </source>
</reference>
<organism evidence="2 3">
    <name type="scientific">Pelomonas aquatica</name>
    <dbReference type="NCBI Taxonomy" id="431058"/>
    <lineage>
        <taxon>Bacteria</taxon>
        <taxon>Pseudomonadati</taxon>
        <taxon>Pseudomonadota</taxon>
        <taxon>Betaproteobacteria</taxon>
        <taxon>Burkholderiales</taxon>
        <taxon>Sphaerotilaceae</taxon>
        <taxon>Roseateles</taxon>
    </lineage>
</organism>
<keyword evidence="3" id="KW-1185">Reference proteome</keyword>
<evidence type="ECO:0000313" key="2">
    <source>
        <dbReference type="EMBL" id="MDR7299359.1"/>
    </source>
</evidence>
<dbReference type="Proteomes" id="UP001180536">
    <property type="component" value="Unassembled WGS sequence"/>
</dbReference>
<sequence>MKAEQEALVHALLGRGNAPASLTRSERGLAAYRNNLRALSAQALAVPFIRLREALGEDDFAALAWTFWRTHPPERGDLAQWGGALPAFLVARAGENSGLPDLARLDWALHEVERVADAGLDAESLALLGHLPPEQLWLQLRPGVALLDQRTGPVLVWRQRWRGESRALSAAEAAFLRALLTDASLADALAQAEVKGSGAVADFDFSTWLQAALQNAWLQGVRSTPSIHRTSTP</sequence>